<sequence length="58" mass="7159">MATERVSEKKRVETGALNNHTKDVLIQRAIYLLNKQRDSWNEKEYQEWRFIQERLYTM</sequence>
<dbReference type="EMBL" id="VNHX01000001">
    <property type="protein sequence ID" value="TYP98390.1"/>
    <property type="molecule type" value="Genomic_DNA"/>
</dbReference>
<gene>
    <name evidence="1" type="ORF">BC792_10144</name>
</gene>
<protein>
    <submittedName>
        <fullName evidence="1">Uncharacterized protein</fullName>
    </submittedName>
</protein>
<reference evidence="1 2" key="1">
    <citation type="submission" date="2019-07" db="EMBL/GenBank/DDBJ databases">
        <title>Genomic Encyclopedia of Archaeal and Bacterial Type Strains, Phase II (KMG-II): from individual species to whole genera.</title>
        <authorList>
            <person name="Goeker M."/>
        </authorList>
    </citation>
    <scope>NUCLEOTIDE SEQUENCE [LARGE SCALE GENOMIC DNA]</scope>
    <source>
        <strain evidence="1 2">DSM 18850</strain>
    </source>
</reference>
<name>A0A5S5DR08_9SPHI</name>
<proteinExistence type="predicted"/>
<comment type="caution">
    <text evidence="1">The sequence shown here is derived from an EMBL/GenBank/DDBJ whole genome shotgun (WGS) entry which is preliminary data.</text>
</comment>
<accession>A0A5S5DR08</accession>
<organism evidence="1 2">
    <name type="scientific">Sphingobacterium allocomposti</name>
    <dbReference type="NCBI Taxonomy" id="415956"/>
    <lineage>
        <taxon>Bacteria</taxon>
        <taxon>Pseudomonadati</taxon>
        <taxon>Bacteroidota</taxon>
        <taxon>Sphingobacteriia</taxon>
        <taxon>Sphingobacteriales</taxon>
        <taxon>Sphingobacteriaceae</taxon>
        <taxon>Sphingobacterium</taxon>
    </lineage>
</organism>
<dbReference type="Proteomes" id="UP000325105">
    <property type="component" value="Unassembled WGS sequence"/>
</dbReference>
<evidence type="ECO:0000313" key="1">
    <source>
        <dbReference type="EMBL" id="TYP98390.1"/>
    </source>
</evidence>
<evidence type="ECO:0000313" key="2">
    <source>
        <dbReference type="Proteomes" id="UP000325105"/>
    </source>
</evidence>
<dbReference type="AlphaFoldDB" id="A0A5S5DR08"/>
<dbReference type="RefSeq" id="WP_170249922.1">
    <property type="nucleotide sequence ID" value="NZ_VNHX01000001.1"/>
</dbReference>
<keyword evidence="2" id="KW-1185">Reference proteome</keyword>